<dbReference type="Proteomes" id="UP001233999">
    <property type="component" value="Unassembled WGS sequence"/>
</dbReference>
<sequence>NYYYEYKCMFSNVSPKPLENSGASKTPPPSLKSCESDPGLGGYRDHYMGDESIEPQRAVTYSTPTPSTLPKPE</sequence>
<reference evidence="2" key="1">
    <citation type="journal article" date="2023" name="IScience">
        <title>Live-bearing cockroach genome reveals convergent evolutionary mechanisms linked to viviparity in insects and beyond.</title>
        <authorList>
            <person name="Fouks B."/>
            <person name="Harrison M.C."/>
            <person name="Mikhailova A.A."/>
            <person name="Marchal E."/>
            <person name="English S."/>
            <person name="Carruthers M."/>
            <person name="Jennings E.C."/>
            <person name="Chiamaka E.L."/>
            <person name="Frigard R.A."/>
            <person name="Pippel M."/>
            <person name="Attardo G.M."/>
            <person name="Benoit J.B."/>
            <person name="Bornberg-Bauer E."/>
            <person name="Tobe S.S."/>
        </authorList>
    </citation>
    <scope>NUCLEOTIDE SEQUENCE</scope>
    <source>
        <strain evidence="2">Stay&amp;Tobe</strain>
    </source>
</reference>
<name>A0AAD8A9C7_DIPPU</name>
<dbReference type="EMBL" id="JASPKZ010003044">
    <property type="protein sequence ID" value="KAJ9594481.1"/>
    <property type="molecule type" value="Genomic_DNA"/>
</dbReference>
<gene>
    <name evidence="2" type="ORF">L9F63_014093</name>
</gene>
<dbReference type="AlphaFoldDB" id="A0AAD8A9C7"/>
<feature type="region of interest" description="Disordered" evidence="1">
    <location>
        <begin position="12"/>
        <end position="73"/>
    </location>
</feature>
<evidence type="ECO:0000313" key="3">
    <source>
        <dbReference type="Proteomes" id="UP001233999"/>
    </source>
</evidence>
<evidence type="ECO:0000256" key="1">
    <source>
        <dbReference type="SAM" id="MobiDB-lite"/>
    </source>
</evidence>
<comment type="caution">
    <text evidence="2">The sequence shown here is derived from an EMBL/GenBank/DDBJ whole genome shotgun (WGS) entry which is preliminary data.</text>
</comment>
<evidence type="ECO:0000313" key="2">
    <source>
        <dbReference type="EMBL" id="KAJ9594481.1"/>
    </source>
</evidence>
<protein>
    <submittedName>
        <fullName evidence="2">Uncharacterized protein</fullName>
    </submittedName>
</protein>
<feature type="non-terminal residue" evidence="2">
    <location>
        <position position="1"/>
    </location>
</feature>
<accession>A0AAD8A9C7</accession>
<proteinExistence type="predicted"/>
<organism evidence="2 3">
    <name type="scientific">Diploptera punctata</name>
    <name type="common">Pacific beetle cockroach</name>
    <dbReference type="NCBI Taxonomy" id="6984"/>
    <lineage>
        <taxon>Eukaryota</taxon>
        <taxon>Metazoa</taxon>
        <taxon>Ecdysozoa</taxon>
        <taxon>Arthropoda</taxon>
        <taxon>Hexapoda</taxon>
        <taxon>Insecta</taxon>
        <taxon>Pterygota</taxon>
        <taxon>Neoptera</taxon>
        <taxon>Polyneoptera</taxon>
        <taxon>Dictyoptera</taxon>
        <taxon>Blattodea</taxon>
        <taxon>Blaberoidea</taxon>
        <taxon>Blaberidae</taxon>
        <taxon>Diplopterinae</taxon>
        <taxon>Diploptera</taxon>
    </lineage>
</organism>
<keyword evidence="3" id="KW-1185">Reference proteome</keyword>
<reference evidence="2" key="2">
    <citation type="submission" date="2023-05" db="EMBL/GenBank/DDBJ databases">
        <authorList>
            <person name="Fouks B."/>
        </authorList>
    </citation>
    <scope>NUCLEOTIDE SEQUENCE</scope>
    <source>
        <strain evidence="2">Stay&amp;Tobe</strain>
        <tissue evidence="2">Testes</tissue>
    </source>
</reference>
<feature type="non-terminal residue" evidence="2">
    <location>
        <position position="73"/>
    </location>
</feature>